<keyword evidence="3" id="KW-1185">Reference proteome</keyword>
<dbReference type="AlphaFoldDB" id="A0A9P3GNG3"/>
<gene>
    <name evidence="2" type="ORF">PsYK624_127880</name>
</gene>
<reference evidence="2 3" key="1">
    <citation type="submission" date="2021-08" db="EMBL/GenBank/DDBJ databases">
        <title>Draft Genome Sequence of Phanerochaete sordida strain YK-624.</title>
        <authorList>
            <person name="Mori T."/>
            <person name="Dohra H."/>
            <person name="Suzuki T."/>
            <person name="Kawagishi H."/>
            <person name="Hirai H."/>
        </authorList>
    </citation>
    <scope>NUCLEOTIDE SEQUENCE [LARGE SCALE GENOMIC DNA]</scope>
    <source>
        <strain evidence="2 3">YK-624</strain>
    </source>
</reference>
<name>A0A9P3GNG3_9APHY</name>
<feature type="region of interest" description="Disordered" evidence="1">
    <location>
        <begin position="428"/>
        <end position="471"/>
    </location>
</feature>
<feature type="compositionally biased region" description="Basic and acidic residues" evidence="1">
    <location>
        <begin position="458"/>
        <end position="471"/>
    </location>
</feature>
<accession>A0A9P3GNG3</accession>
<proteinExistence type="predicted"/>
<evidence type="ECO:0000256" key="1">
    <source>
        <dbReference type="SAM" id="MobiDB-lite"/>
    </source>
</evidence>
<protein>
    <submittedName>
        <fullName evidence="2">Uncharacterized protein</fullName>
    </submittedName>
</protein>
<sequence>MASPPTFSSLRLTEEAWAKYKQSLSRALDLSSTGGRREHPKVRVTGYNIEARDAIVASNGDGSDFIEAPWSPMDSVNWIMQRIGDKLRIPINLWVLAGQGHVLSTGLIVGGHDLFKGNPSTIELVLVPINYVEDYEDENPLPDPERYVWRHLEPGTTESTDPMEKAKAEYHLIDPVDAPEWETYYAQRKAADVALGKTLDDIDEIETVVEQIKECVQDIVGEFELEENEQFAIADCVYPRSLDIVDSGDLEPRTATILTRIYSPTRPAAVDVWFHYHHRTRWESVEFTCSLLFRVVNPLTEAALPPIPDPVDSRGRVARGWTRMFWMALDDCPPGRRWYAKSLREWGMRAAHVNRVHAALFGGGRAAAAVDKVDAVRLLLASVGIAFYVAREDGEDDEQNIDRDKSITWECFEDKWIGLNIREACGVPLDDDADWEPPADENPYEDEEDDEYGDSEDEGRYGGGRDDCRPQ</sequence>
<organism evidence="2 3">
    <name type="scientific">Phanerochaete sordida</name>
    <dbReference type="NCBI Taxonomy" id="48140"/>
    <lineage>
        <taxon>Eukaryota</taxon>
        <taxon>Fungi</taxon>
        <taxon>Dikarya</taxon>
        <taxon>Basidiomycota</taxon>
        <taxon>Agaricomycotina</taxon>
        <taxon>Agaricomycetes</taxon>
        <taxon>Polyporales</taxon>
        <taxon>Phanerochaetaceae</taxon>
        <taxon>Phanerochaete</taxon>
    </lineage>
</organism>
<dbReference type="Proteomes" id="UP000703269">
    <property type="component" value="Unassembled WGS sequence"/>
</dbReference>
<dbReference type="OrthoDB" id="3012326at2759"/>
<dbReference type="EMBL" id="BPQB01000061">
    <property type="protein sequence ID" value="GJE96589.1"/>
    <property type="molecule type" value="Genomic_DNA"/>
</dbReference>
<evidence type="ECO:0000313" key="2">
    <source>
        <dbReference type="EMBL" id="GJE96589.1"/>
    </source>
</evidence>
<evidence type="ECO:0000313" key="3">
    <source>
        <dbReference type="Proteomes" id="UP000703269"/>
    </source>
</evidence>
<feature type="compositionally biased region" description="Acidic residues" evidence="1">
    <location>
        <begin position="429"/>
        <end position="457"/>
    </location>
</feature>
<comment type="caution">
    <text evidence="2">The sequence shown here is derived from an EMBL/GenBank/DDBJ whole genome shotgun (WGS) entry which is preliminary data.</text>
</comment>